<gene>
    <name evidence="2" type="ORF">KDA_68460</name>
</gene>
<dbReference type="Proteomes" id="UP000287171">
    <property type="component" value="Unassembled WGS sequence"/>
</dbReference>
<name>A0A402BJ90_9CHLR</name>
<protein>
    <submittedName>
        <fullName evidence="2">Retinol dehydrogenase</fullName>
    </submittedName>
</protein>
<accession>A0A402BJ90</accession>
<sequence length="276" mass="30145">MTGATSGVGKATALGLAQQGATVVIVARNQAKGEAACQEIRAASGNTSINLLLADLSSQASIQQLATTFLDQYEQLHVFINNAGVFLTKRHLTVDHLEMTFAVNHLAPFLLTQLLLERLKASTPARIVNVCSGAHYTVQMNLQDLQLERGYNVWRAYAQSKLAMLLCSYKLARQLEGSGVTLNCLNPGFVFTNMGMTNVGPRMQTVAKAVLSRLGSSLEKGALTSLYLAMSPEVEQVTGKYYDQLILKQSSKASYDLALQEQVWEASRQMVHAYIR</sequence>
<dbReference type="InterPro" id="IPR036291">
    <property type="entry name" value="NAD(P)-bd_dom_sf"/>
</dbReference>
<dbReference type="PRINTS" id="PR00081">
    <property type="entry name" value="GDHRDH"/>
</dbReference>
<keyword evidence="3" id="KW-1185">Reference proteome</keyword>
<evidence type="ECO:0000256" key="1">
    <source>
        <dbReference type="ARBA" id="ARBA00023002"/>
    </source>
</evidence>
<dbReference type="InterPro" id="IPR002347">
    <property type="entry name" value="SDR_fam"/>
</dbReference>
<dbReference type="AlphaFoldDB" id="A0A402BJ90"/>
<dbReference type="Gene3D" id="3.40.50.720">
    <property type="entry name" value="NAD(P)-binding Rossmann-like Domain"/>
    <property type="match status" value="1"/>
</dbReference>
<keyword evidence="1" id="KW-0560">Oxidoreductase</keyword>
<dbReference type="EMBL" id="BIFT01000002">
    <property type="protein sequence ID" value="GCE31362.1"/>
    <property type="molecule type" value="Genomic_DNA"/>
</dbReference>
<evidence type="ECO:0000313" key="2">
    <source>
        <dbReference type="EMBL" id="GCE31362.1"/>
    </source>
</evidence>
<reference evidence="3" key="1">
    <citation type="submission" date="2018-12" db="EMBL/GenBank/DDBJ databases">
        <title>Tengunoibacter tsumagoiensis gen. nov., sp. nov., Dictyobacter kobayashii sp. nov., D. alpinus sp. nov., and D. joshuensis sp. nov. and description of Dictyobacteraceae fam. nov. within the order Ktedonobacterales isolated from Tengu-no-mugimeshi.</title>
        <authorList>
            <person name="Wang C.M."/>
            <person name="Zheng Y."/>
            <person name="Sakai Y."/>
            <person name="Toyoda A."/>
            <person name="Minakuchi Y."/>
            <person name="Abe K."/>
            <person name="Yokota A."/>
            <person name="Yabe S."/>
        </authorList>
    </citation>
    <scope>NUCLEOTIDE SEQUENCE [LARGE SCALE GENOMIC DNA]</scope>
    <source>
        <strain evidence="3">Uno16</strain>
    </source>
</reference>
<dbReference type="PANTHER" id="PTHR43157">
    <property type="entry name" value="PHOSPHATIDYLINOSITOL-GLYCAN BIOSYNTHESIS CLASS F PROTEIN-RELATED"/>
    <property type="match status" value="1"/>
</dbReference>
<comment type="caution">
    <text evidence="2">The sequence shown here is derived from an EMBL/GenBank/DDBJ whole genome shotgun (WGS) entry which is preliminary data.</text>
</comment>
<evidence type="ECO:0000313" key="3">
    <source>
        <dbReference type="Proteomes" id="UP000287171"/>
    </source>
</evidence>
<dbReference type="SUPFAM" id="SSF51735">
    <property type="entry name" value="NAD(P)-binding Rossmann-fold domains"/>
    <property type="match status" value="1"/>
</dbReference>
<dbReference type="Pfam" id="PF00106">
    <property type="entry name" value="adh_short"/>
    <property type="match status" value="1"/>
</dbReference>
<proteinExistence type="predicted"/>
<dbReference type="GO" id="GO:0016491">
    <property type="term" value="F:oxidoreductase activity"/>
    <property type="evidence" value="ECO:0007669"/>
    <property type="project" value="UniProtKB-KW"/>
</dbReference>
<dbReference type="CDD" id="cd05327">
    <property type="entry name" value="retinol-DH_like_SDR_c_like"/>
    <property type="match status" value="1"/>
</dbReference>
<dbReference type="PANTHER" id="PTHR43157:SF31">
    <property type="entry name" value="PHOSPHATIDYLINOSITOL-GLYCAN BIOSYNTHESIS CLASS F PROTEIN"/>
    <property type="match status" value="1"/>
</dbReference>
<organism evidence="2 3">
    <name type="scientific">Dictyobacter alpinus</name>
    <dbReference type="NCBI Taxonomy" id="2014873"/>
    <lineage>
        <taxon>Bacteria</taxon>
        <taxon>Bacillati</taxon>
        <taxon>Chloroflexota</taxon>
        <taxon>Ktedonobacteria</taxon>
        <taxon>Ktedonobacterales</taxon>
        <taxon>Dictyobacteraceae</taxon>
        <taxon>Dictyobacter</taxon>
    </lineage>
</organism>